<proteinExistence type="predicted"/>
<organism evidence="1 2">
    <name type="scientific">Strongyloides stercoralis</name>
    <name type="common">Threadworm</name>
    <dbReference type="NCBI Taxonomy" id="6248"/>
    <lineage>
        <taxon>Eukaryota</taxon>
        <taxon>Metazoa</taxon>
        <taxon>Ecdysozoa</taxon>
        <taxon>Nematoda</taxon>
        <taxon>Chromadorea</taxon>
        <taxon>Rhabditida</taxon>
        <taxon>Tylenchina</taxon>
        <taxon>Panagrolaimomorpha</taxon>
        <taxon>Strongyloidoidea</taxon>
        <taxon>Strongyloididae</taxon>
        <taxon>Strongyloides</taxon>
    </lineage>
</organism>
<reference evidence="2" key="1">
    <citation type="submission" date="2024-02" db="UniProtKB">
        <authorList>
            <consortium name="WormBaseParasite"/>
        </authorList>
    </citation>
    <scope>IDENTIFICATION</scope>
</reference>
<dbReference type="WBParaSite" id="TCONS_00016885.p1">
    <property type="protein sequence ID" value="TCONS_00016885.p1"/>
    <property type="gene ID" value="XLOC_011537"/>
</dbReference>
<sequence>MSLNEFLLTLMKKRRIYGIGLMLWKEFSELIYAKLATKIVQFKVSEESYDQLKKGLLLKFREPLSSKKLIQSISQLNFDINQKGIKKLSDLILPGYLNADEETCIARLCDEMNRKVQDKIDAFVITHVRTCAKFNDAVETPEILEKTFKGNNNVKRYRKLRTERFTMGKIEEPNV</sequence>
<accession>A0AAF5DSY3</accession>
<name>A0AAF5DSY3_STRER</name>
<dbReference type="AlphaFoldDB" id="A0AAF5DSY3"/>
<protein>
    <submittedName>
        <fullName evidence="2">Uncharacterized protein</fullName>
    </submittedName>
</protein>
<dbReference type="Proteomes" id="UP000035681">
    <property type="component" value="Unplaced"/>
</dbReference>
<keyword evidence="1" id="KW-1185">Reference proteome</keyword>
<evidence type="ECO:0000313" key="2">
    <source>
        <dbReference type="WBParaSite" id="TCONS_00016885.p1"/>
    </source>
</evidence>
<evidence type="ECO:0000313" key="1">
    <source>
        <dbReference type="Proteomes" id="UP000035681"/>
    </source>
</evidence>